<evidence type="ECO:0000256" key="1">
    <source>
        <dbReference type="SAM" id="Phobius"/>
    </source>
</evidence>
<dbReference type="InterPro" id="IPR016186">
    <property type="entry name" value="C-type_lectin-like/link_sf"/>
</dbReference>
<dbReference type="KEGG" id="cvn:111116687"/>
<dbReference type="Gene3D" id="3.10.100.10">
    <property type="entry name" value="Mannose-Binding Protein A, subunit A"/>
    <property type="match status" value="1"/>
</dbReference>
<dbReference type="AlphaFoldDB" id="A0A8B8C9E1"/>
<feature type="transmembrane region" description="Helical" evidence="1">
    <location>
        <begin position="12"/>
        <end position="31"/>
    </location>
</feature>
<dbReference type="GeneID" id="111116687"/>
<dbReference type="InterPro" id="IPR016187">
    <property type="entry name" value="CTDL_fold"/>
</dbReference>
<gene>
    <name evidence="3" type="primary">LOC111116687</name>
</gene>
<organism evidence="2 3">
    <name type="scientific">Crassostrea virginica</name>
    <name type="common">Eastern oyster</name>
    <dbReference type="NCBI Taxonomy" id="6565"/>
    <lineage>
        <taxon>Eukaryota</taxon>
        <taxon>Metazoa</taxon>
        <taxon>Spiralia</taxon>
        <taxon>Lophotrochozoa</taxon>
        <taxon>Mollusca</taxon>
        <taxon>Bivalvia</taxon>
        <taxon>Autobranchia</taxon>
        <taxon>Pteriomorphia</taxon>
        <taxon>Ostreida</taxon>
        <taxon>Ostreoidea</taxon>
        <taxon>Ostreidae</taxon>
        <taxon>Crassostrea</taxon>
    </lineage>
</organism>
<dbReference type="Proteomes" id="UP000694844">
    <property type="component" value="Chromosome 10"/>
</dbReference>
<keyword evidence="2" id="KW-1185">Reference proteome</keyword>
<feature type="transmembrane region" description="Helical" evidence="1">
    <location>
        <begin position="37"/>
        <end position="56"/>
    </location>
</feature>
<name>A0A8B8C9E1_CRAVI</name>
<protein>
    <submittedName>
        <fullName evidence="3">Uncharacterized protein LOC111116687</fullName>
    </submittedName>
</protein>
<evidence type="ECO:0000313" key="3">
    <source>
        <dbReference type="RefSeq" id="XP_022311386.1"/>
    </source>
</evidence>
<accession>A0A8B8C9E1</accession>
<dbReference type="SUPFAM" id="SSF56436">
    <property type="entry name" value="C-type lectin-like"/>
    <property type="match status" value="1"/>
</dbReference>
<dbReference type="CDD" id="cd00037">
    <property type="entry name" value="CLECT"/>
    <property type="match status" value="1"/>
</dbReference>
<reference evidence="3" key="1">
    <citation type="submission" date="2025-08" db="UniProtKB">
        <authorList>
            <consortium name="RefSeq"/>
        </authorList>
    </citation>
    <scope>IDENTIFICATION</scope>
    <source>
        <tissue evidence="3">Whole sample</tissue>
    </source>
</reference>
<dbReference type="RefSeq" id="XP_022311386.1">
    <property type="nucleotide sequence ID" value="XM_022455678.1"/>
</dbReference>
<evidence type="ECO:0000313" key="2">
    <source>
        <dbReference type="Proteomes" id="UP000694844"/>
    </source>
</evidence>
<keyword evidence="1" id="KW-1133">Transmembrane helix</keyword>
<dbReference type="OrthoDB" id="7357196at2759"/>
<proteinExistence type="predicted"/>
<keyword evidence="1" id="KW-0812">Transmembrane</keyword>
<keyword evidence="1" id="KW-0472">Membrane</keyword>
<sequence>MKPNAGRGDNFNKYQIIFLLTSSFVFNVTAVSTNNRILFGTLLAGSALATSLYGDYTFSELELTLLTTAVLMLTFPRSRPSESAVKPCTNYPGYTEDPLLGCYRIYPPGESLSHADATKLCASDGGRLVLINSEAETLAFREKMKEIDNTLGFAYIQGTRTGKDAPWTDDSGNPLPYLPANVLYSEVPDRTKLMIYSGGFSATSVTEKFRAFVLCEI</sequence>